<sequence length="412" mass="45963">MRVDTERVRDPFFNQFRLCQFLGTSGQSQKASQTPMAEPLRRFPSALSFSLSVPNCQQTVSCQQAKLAQILEDSCWLFWALGFNCSRASGSSAKSNEFLNSFLFIRPPFPPTLPASTLSLFLTLTTPHSLTRKLNLDFSSPPSLAAAAMDFFPMAWLTISTPPTWRRSNFPRTLELAQTNSMAAKGSHLRPNLTAWQIETRQPPLGGTPTTEMSRRFTLSRPSPKLPQHLPSKDERVPLADENQSVQWLAPFSALPCLQEAKDFKGPLRIATASLTTGLSEDCPCLFDHKKRGRAIPNGTNQIKQPDEFNVPAPVFRTSSKNSSPFFCGFSHRSRRPVAIVPHNPGPFQAASPSAAAFSELFFFTTSAQRQPWQRFNDLHVVRAISPLQHAIVCASPQNLERIQFLLENICQ</sequence>
<dbReference type="AlphaFoldDB" id="A0A9Q8T6V5"/>
<protein>
    <submittedName>
        <fullName evidence="2">Uncharacterized protein</fullName>
    </submittedName>
</protein>
<dbReference type="EMBL" id="CP019480">
    <property type="protein sequence ID" value="UQC90237.1"/>
    <property type="molecule type" value="Genomic_DNA"/>
</dbReference>
<feature type="region of interest" description="Disordered" evidence="1">
    <location>
        <begin position="200"/>
        <end position="232"/>
    </location>
</feature>
<organism evidence="2 3">
    <name type="scientific">Colletotrichum lupini</name>
    <dbReference type="NCBI Taxonomy" id="145971"/>
    <lineage>
        <taxon>Eukaryota</taxon>
        <taxon>Fungi</taxon>
        <taxon>Dikarya</taxon>
        <taxon>Ascomycota</taxon>
        <taxon>Pezizomycotina</taxon>
        <taxon>Sordariomycetes</taxon>
        <taxon>Hypocreomycetidae</taxon>
        <taxon>Glomerellales</taxon>
        <taxon>Glomerellaceae</taxon>
        <taxon>Colletotrichum</taxon>
        <taxon>Colletotrichum acutatum species complex</taxon>
    </lineage>
</organism>
<dbReference type="Proteomes" id="UP000830671">
    <property type="component" value="Chromosome 8"/>
</dbReference>
<dbReference type="GeneID" id="73349701"/>
<proteinExistence type="predicted"/>
<dbReference type="KEGG" id="clup:CLUP02_15767"/>
<accession>A0A9Q8T6V5</accession>
<evidence type="ECO:0000256" key="1">
    <source>
        <dbReference type="SAM" id="MobiDB-lite"/>
    </source>
</evidence>
<gene>
    <name evidence="2" type="ORF">CLUP02_15767</name>
</gene>
<keyword evidence="3" id="KW-1185">Reference proteome</keyword>
<name>A0A9Q8T6V5_9PEZI</name>
<reference evidence="2" key="1">
    <citation type="journal article" date="2021" name="Mol. Plant Microbe Interact.">
        <title>Complete Genome Sequence of the Plant-Pathogenic Fungus Colletotrichum lupini.</title>
        <authorList>
            <person name="Baroncelli R."/>
            <person name="Pensec F."/>
            <person name="Da Lio D."/>
            <person name="Boufleur T."/>
            <person name="Vicente I."/>
            <person name="Sarrocco S."/>
            <person name="Picot A."/>
            <person name="Baraldi E."/>
            <person name="Sukno S."/>
            <person name="Thon M."/>
            <person name="Le Floch G."/>
        </authorList>
    </citation>
    <scope>NUCLEOTIDE SEQUENCE</scope>
    <source>
        <strain evidence="2">IMI 504893</strain>
    </source>
</reference>
<evidence type="ECO:0000313" key="3">
    <source>
        <dbReference type="Proteomes" id="UP000830671"/>
    </source>
</evidence>
<dbReference type="RefSeq" id="XP_049151838.1">
    <property type="nucleotide sequence ID" value="XM_049294691.1"/>
</dbReference>
<evidence type="ECO:0000313" key="2">
    <source>
        <dbReference type="EMBL" id="UQC90237.1"/>
    </source>
</evidence>